<dbReference type="SUPFAM" id="SSF51679">
    <property type="entry name" value="Bacterial luciferase-like"/>
    <property type="match status" value="1"/>
</dbReference>
<dbReference type="EMBL" id="JBHSRD010000003">
    <property type="protein sequence ID" value="MFC6007193.1"/>
    <property type="molecule type" value="Genomic_DNA"/>
</dbReference>
<protein>
    <submittedName>
        <fullName evidence="5">LLM class flavin-dependent oxidoreductase</fullName>
    </submittedName>
</protein>
<dbReference type="InterPro" id="IPR012312">
    <property type="entry name" value="Hemerythrin-like"/>
</dbReference>
<keyword evidence="6" id="KW-1185">Reference proteome</keyword>
<dbReference type="PANTHER" id="PTHR43244">
    <property type="match status" value="1"/>
</dbReference>
<evidence type="ECO:0000259" key="4">
    <source>
        <dbReference type="Pfam" id="PF01814"/>
    </source>
</evidence>
<dbReference type="Pfam" id="PF01814">
    <property type="entry name" value="Hemerythrin"/>
    <property type="match status" value="1"/>
</dbReference>
<comment type="caution">
    <text evidence="5">The sequence shown here is derived from an EMBL/GenBank/DDBJ whole genome shotgun (WGS) entry which is preliminary data.</text>
</comment>
<dbReference type="PANTHER" id="PTHR43244:SF1">
    <property type="entry name" value="5,10-METHYLENETETRAHYDROMETHANOPTERIN REDUCTASE"/>
    <property type="match status" value="1"/>
</dbReference>
<name>A0ABW1JEF5_9ACTN</name>
<proteinExistence type="predicted"/>
<evidence type="ECO:0000313" key="5">
    <source>
        <dbReference type="EMBL" id="MFC6007193.1"/>
    </source>
</evidence>
<dbReference type="Pfam" id="PF00296">
    <property type="entry name" value="Bac_luciferase"/>
    <property type="match status" value="1"/>
</dbReference>
<feature type="domain" description="Luciferase-like" evidence="3">
    <location>
        <begin position="19"/>
        <end position="227"/>
    </location>
</feature>
<evidence type="ECO:0000256" key="2">
    <source>
        <dbReference type="SAM" id="MobiDB-lite"/>
    </source>
</evidence>
<dbReference type="InterPro" id="IPR036661">
    <property type="entry name" value="Luciferase-like_sf"/>
</dbReference>
<evidence type="ECO:0000256" key="1">
    <source>
        <dbReference type="ARBA" id="ARBA00023002"/>
    </source>
</evidence>
<accession>A0ABW1JEF5</accession>
<feature type="domain" description="Hemerythrin-like" evidence="4">
    <location>
        <begin position="372"/>
        <end position="514"/>
    </location>
</feature>
<dbReference type="InterPro" id="IPR011251">
    <property type="entry name" value="Luciferase-like_dom"/>
</dbReference>
<dbReference type="Gene3D" id="1.20.120.520">
    <property type="entry name" value="nmb1532 protein domain like"/>
    <property type="match status" value="1"/>
</dbReference>
<evidence type="ECO:0000313" key="6">
    <source>
        <dbReference type="Proteomes" id="UP001596189"/>
    </source>
</evidence>
<dbReference type="CDD" id="cd01097">
    <property type="entry name" value="Tetrahydromethanopterin_reductase"/>
    <property type="match status" value="1"/>
</dbReference>
<reference evidence="6" key="1">
    <citation type="journal article" date="2019" name="Int. J. Syst. Evol. Microbiol.">
        <title>The Global Catalogue of Microorganisms (GCM) 10K type strain sequencing project: providing services to taxonomists for standard genome sequencing and annotation.</title>
        <authorList>
            <consortium name="The Broad Institute Genomics Platform"/>
            <consortium name="The Broad Institute Genome Sequencing Center for Infectious Disease"/>
            <person name="Wu L."/>
            <person name="Ma J."/>
        </authorList>
    </citation>
    <scope>NUCLEOTIDE SEQUENCE [LARGE SCALE GENOMIC DNA]</scope>
    <source>
        <strain evidence="6">KACC 14249</strain>
    </source>
</reference>
<sequence length="523" mass="56101">MSDYGQDLVFGTFLTPVAASAQHVVDLAVLTEQVGLDLVTVQDHPYQASFADTWTLLSWMAARTSRVRLSPNVANVPLRPPWVLAKSAATLDLLSGGRVELGLGSGGFREAIAAVGGPTLTAAQGVDALVEAIAVIRAAWRPEDRSVRLAGEHHAIAGAHPGPAPAHDIEIWLGAYKPRMLAITGGLADGWLPSAGYAAPETLHDMNAAIDEAAIAAGRQPAYVRRLYNISGSFTGDGSEFLQGPPAVWVEQLADLTLAEGMSTYILGSDDPETIRRFAAEVAPAVRELVEAERSRPAAGAEHTDAPVPLRENHPGQVDVVLPVSGLDVVPTPDDGTRLSDVRLWDESTRPTGPGPDPGREYTAHEQAAGRHLVDVHDHLRSELTQLRDLVDQVATGRGDVGAARSHIAAMTLRQNDWTLGVYCAQYCRVVTGHHSLEDASVFPHLRARDPRLAPVIDRLEEEHHVISDVLERVDAALVALVSEPDGLAAVRGALDLLTDTLLSHLSYEERELIEPLARVGFY</sequence>
<dbReference type="InterPro" id="IPR050564">
    <property type="entry name" value="F420-G6PD/mer"/>
</dbReference>
<dbReference type="RefSeq" id="WP_345715999.1">
    <property type="nucleotide sequence ID" value="NZ_BAABFP010000004.1"/>
</dbReference>
<keyword evidence="1" id="KW-0560">Oxidoreductase</keyword>
<dbReference type="CDD" id="cd12108">
    <property type="entry name" value="Hr-like"/>
    <property type="match status" value="1"/>
</dbReference>
<dbReference type="Proteomes" id="UP001596189">
    <property type="component" value="Unassembled WGS sequence"/>
</dbReference>
<feature type="region of interest" description="Disordered" evidence="2">
    <location>
        <begin position="292"/>
        <end position="314"/>
    </location>
</feature>
<gene>
    <name evidence="5" type="ORF">ACFQDO_08630</name>
</gene>
<organism evidence="5 6">
    <name type="scientific">Angustibacter luteus</name>
    <dbReference type="NCBI Taxonomy" id="658456"/>
    <lineage>
        <taxon>Bacteria</taxon>
        <taxon>Bacillati</taxon>
        <taxon>Actinomycetota</taxon>
        <taxon>Actinomycetes</taxon>
        <taxon>Kineosporiales</taxon>
        <taxon>Kineosporiaceae</taxon>
    </lineage>
</organism>
<evidence type="ECO:0000259" key="3">
    <source>
        <dbReference type="Pfam" id="PF00296"/>
    </source>
</evidence>
<dbReference type="Gene3D" id="3.20.20.30">
    <property type="entry name" value="Luciferase-like domain"/>
    <property type="match status" value="1"/>
</dbReference>